<dbReference type="AlphaFoldDB" id="A0ABD3LUD1"/>
<accession>A0ABD3LUD1</accession>
<protein>
    <submittedName>
        <fullName evidence="1">Uncharacterized protein</fullName>
    </submittedName>
</protein>
<comment type="caution">
    <text evidence="1">The sequence shown here is derived from an EMBL/GenBank/DDBJ whole genome shotgun (WGS) entry which is preliminary data.</text>
</comment>
<evidence type="ECO:0000313" key="2">
    <source>
        <dbReference type="Proteomes" id="UP001634007"/>
    </source>
</evidence>
<dbReference type="Proteomes" id="UP001634007">
    <property type="component" value="Unassembled WGS sequence"/>
</dbReference>
<evidence type="ECO:0000313" key="1">
    <source>
        <dbReference type="EMBL" id="KAL3755349.1"/>
    </source>
</evidence>
<reference evidence="1 2" key="1">
    <citation type="submission" date="2024-11" db="EMBL/GenBank/DDBJ databases">
        <title>Chromosome-level genome assembly of Eucalyptus globulus Labill. provides insights into its genome evolution.</title>
        <authorList>
            <person name="Li X."/>
        </authorList>
    </citation>
    <scope>NUCLEOTIDE SEQUENCE [LARGE SCALE GENOMIC DNA]</scope>
    <source>
        <strain evidence="1">CL2024</strain>
        <tissue evidence="1">Fresh tender leaves</tissue>
    </source>
</reference>
<proteinExistence type="predicted"/>
<sequence>MQFRCLPELITPLQSLYKCTSYICSQRNPTYSRSIPRRSMAGQGNRRMGSEIVMLVVVVMAVWLCGAARAQELAAAPLPQLDTGAAGLPHSPLQDAFAYLLLSAAPLIVLLL</sequence>
<keyword evidence="2" id="KW-1185">Reference proteome</keyword>
<gene>
    <name evidence="1" type="ORF">ACJRO7_002404</name>
</gene>
<dbReference type="EMBL" id="JBJKBG010000001">
    <property type="protein sequence ID" value="KAL3755349.1"/>
    <property type="molecule type" value="Genomic_DNA"/>
</dbReference>
<name>A0ABD3LUD1_EUCGL</name>
<organism evidence="1 2">
    <name type="scientific">Eucalyptus globulus</name>
    <name type="common">Tasmanian blue gum</name>
    <dbReference type="NCBI Taxonomy" id="34317"/>
    <lineage>
        <taxon>Eukaryota</taxon>
        <taxon>Viridiplantae</taxon>
        <taxon>Streptophyta</taxon>
        <taxon>Embryophyta</taxon>
        <taxon>Tracheophyta</taxon>
        <taxon>Spermatophyta</taxon>
        <taxon>Magnoliopsida</taxon>
        <taxon>eudicotyledons</taxon>
        <taxon>Gunneridae</taxon>
        <taxon>Pentapetalae</taxon>
        <taxon>rosids</taxon>
        <taxon>malvids</taxon>
        <taxon>Myrtales</taxon>
        <taxon>Myrtaceae</taxon>
        <taxon>Myrtoideae</taxon>
        <taxon>Eucalypteae</taxon>
        <taxon>Eucalyptus</taxon>
    </lineage>
</organism>